<evidence type="ECO:0000313" key="2">
    <source>
        <dbReference type="EMBL" id="AWU93581.1"/>
    </source>
</evidence>
<evidence type="ECO:0000313" key="3">
    <source>
        <dbReference type="Proteomes" id="UP000249605"/>
    </source>
</evidence>
<organism evidence="2 3">
    <name type="scientific">Azospirillum ramasamyi</name>
    <dbReference type="NCBI Taxonomy" id="682998"/>
    <lineage>
        <taxon>Bacteria</taxon>
        <taxon>Pseudomonadati</taxon>
        <taxon>Pseudomonadota</taxon>
        <taxon>Alphaproteobacteria</taxon>
        <taxon>Rhodospirillales</taxon>
        <taxon>Azospirillaceae</taxon>
        <taxon>Azospirillum</taxon>
    </lineage>
</organism>
<sequence length="137" mass="14268">MTAANGLIVQSSSFGPKETIDRLVAAIARAGMTVMARIDHAAAAEKAGLALRPTEVLVFGNPKVGTPLMQAVPTLAIDLPLKALVWQDDAGKTWLAWNDPAWIKDRHGGAAAMDETLAAMSAALTMMAGRATTAGED</sequence>
<dbReference type="OrthoDB" id="9799367at2"/>
<dbReference type="PANTHER" id="PTHR38342">
    <property type="entry name" value="SLR5037 PROTEIN"/>
    <property type="match status" value="1"/>
</dbReference>
<dbReference type="InterPro" id="IPR035923">
    <property type="entry name" value="TT1751-like_sf"/>
</dbReference>
<reference evidence="2 3" key="1">
    <citation type="journal article" date="2019" name="Int. J. Syst. Evol. Microbiol.">
        <title>Azospirillum ramasamyi sp. nov., a novel diazotrophic bacterium isolated from fermented bovine products.</title>
        <authorList>
            <person name="Anandham R."/>
            <person name="Heo J."/>
            <person name="Krishnamoorthy R."/>
            <person name="SenthilKumar M."/>
            <person name="Gopal N.O."/>
            <person name="Kim S.J."/>
            <person name="Kwon S.W."/>
        </authorList>
    </citation>
    <scope>NUCLEOTIDE SEQUENCE [LARGE SCALE GENOMIC DNA]</scope>
    <source>
        <strain evidence="2 3">M2T2B2</strain>
    </source>
</reference>
<proteinExistence type="predicted"/>
<dbReference type="CDD" id="cd14797">
    <property type="entry name" value="DUF302"/>
    <property type="match status" value="1"/>
</dbReference>
<dbReference type="KEGG" id="azm:DM194_04510"/>
<evidence type="ECO:0000259" key="1">
    <source>
        <dbReference type="Pfam" id="PF03625"/>
    </source>
</evidence>
<dbReference type="PANTHER" id="PTHR38342:SF2">
    <property type="entry name" value="INNER MEMBRANE OR EXPORTED"/>
    <property type="match status" value="1"/>
</dbReference>
<dbReference type="AlphaFoldDB" id="A0A2U9S3Y3"/>
<dbReference type="Proteomes" id="UP000249605">
    <property type="component" value="Chromosome"/>
</dbReference>
<dbReference type="RefSeq" id="WP_111066122.1">
    <property type="nucleotide sequence ID" value="NZ_CP029829.1"/>
</dbReference>
<dbReference type="SUPFAM" id="SSF103247">
    <property type="entry name" value="TT1751-like"/>
    <property type="match status" value="1"/>
</dbReference>
<dbReference type="Gene3D" id="3.30.310.70">
    <property type="entry name" value="TT1751-like domain"/>
    <property type="match status" value="1"/>
</dbReference>
<gene>
    <name evidence="2" type="ORF">DM194_04510</name>
</gene>
<dbReference type="InterPro" id="IPR005180">
    <property type="entry name" value="DUF302"/>
</dbReference>
<accession>A0A2U9S3Y3</accession>
<keyword evidence="3" id="KW-1185">Reference proteome</keyword>
<protein>
    <recommendedName>
        <fullName evidence="1">DUF302 domain-containing protein</fullName>
    </recommendedName>
</protein>
<feature type="domain" description="DUF302" evidence="1">
    <location>
        <begin position="38"/>
        <end position="100"/>
    </location>
</feature>
<dbReference type="EMBL" id="CP029829">
    <property type="protein sequence ID" value="AWU93581.1"/>
    <property type="molecule type" value="Genomic_DNA"/>
</dbReference>
<dbReference type="Pfam" id="PF03625">
    <property type="entry name" value="DUF302"/>
    <property type="match status" value="1"/>
</dbReference>
<name>A0A2U9S3Y3_9PROT</name>